<evidence type="ECO:0000256" key="1">
    <source>
        <dbReference type="ARBA" id="ARBA00006315"/>
    </source>
</evidence>
<reference evidence="2" key="1">
    <citation type="submission" date="2018-06" db="EMBL/GenBank/DDBJ databases">
        <authorList>
            <person name="Zhirakovskaya E."/>
        </authorList>
    </citation>
    <scope>NUCLEOTIDE SEQUENCE</scope>
</reference>
<accession>A0A3B1BSI5</accession>
<organism evidence="2">
    <name type="scientific">hydrothermal vent metagenome</name>
    <dbReference type="NCBI Taxonomy" id="652676"/>
    <lineage>
        <taxon>unclassified sequences</taxon>
        <taxon>metagenomes</taxon>
        <taxon>ecological metagenomes</taxon>
    </lineage>
</organism>
<comment type="similarity">
    <text evidence="1">Belongs to the MEMO1 family.</text>
</comment>
<dbReference type="EMBL" id="UOGE01000036">
    <property type="protein sequence ID" value="VAX18892.1"/>
    <property type="molecule type" value="Genomic_DNA"/>
</dbReference>
<dbReference type="Gene3D" id="3.40.830.10">
    <property type="entry name" value="LigB-like"/>
    <property type="match status" value="1"/>
</dbReference>
<dbReference type="AlphaFoldDB" id="A0A3B1BSI5"/>
<name>A0A3B1BSI5_9ZZZZ</name>
<sequence length="405" mass="45829">MDETENSPPLLRHIEAFPIDHEGERRIVLYDPMKYTDITMTVSLSAFYLMTLMDGEHEVESICEEYVKRFGLPVSREETVDIISKLDEAFMLDNERFATRRENMRRDFLALEKRPPIFAGQSYPAEPEALGKLLDTMLEGEPRNDGDILAVVSPHIDFRVGGDMMAAGWRELKNSDADLFVILGTGHTLTEEFFSVIDKDYQTPIGSMPVDHGFIEKFRDNFGESVSGQVEAHKNEHSIEFQALFFARLFGSRPDVKAVPVLLSFPENVWQMDHPVFNGQRVDRFIEALGKTVAQCGKKVVFIASVDLAHVGARFGDSHKLSDEDLERIEVDDRKLISSICDMDGDGFLAEIIKVNDRNKVCGFPSLYTLFKVCGAKSAKLLQYRQNLEGERENVVTFATLTLRG</sequence>
<protein>
    <recommendedName>
        <fullName evidence="3">AmmeMemoRadiSam system protein B</fullName>
    </recommendedName>
</protein>
<dbReference type="Pfam" id="PF01875">
    <property type="entry name" value="Memo"/>
    <property type="match status" value="1"/>
</dbReference>
<dbReference type="PANTHER" id="PTHR11060">
    <property type="entry name" value="PROTEIN MEMO1"/>
    <property type="match status" value="1"/>
</dbReference>
<proteinExistence type="inferred from homology"/>
<evidence type="ECO:0000313" key="2">
    <source>
        <dbReference type="EMBL" id="VAX18892.1"/>
    </source>
</evidence>
<dbReference type="NCBIfam" id="TIGR04336">
    <property type="entry name" value="AmmeMemoSam_B"/>
    <property type="match status" value="1"/>
</dbReference>
<gene>
    <name evidence="2" type="ORF">MNBD_NITROSPINAE02-1702</name>
</gene>
<dbReference type="PANTHER" id="PTHR11060:SF0">
    <property type="entry name" value="PROTEIN MEMO1"/>
    <property type="match status" value="1"/>
</dbReference>
<dbReference type="InterPro" id="IPR002737">
    <property type="entry name" value="MEMO1_fam"/>
</dbReference>
<evidence type="ECO:0008006" key="3">
    <source>
        <dbReference type="Google" id="ProtNLM"/>
    </source>
</evidence>
<dbReference type="CDD" id="cd07361">
    <property type="entry name" value="MEMO_like"/>
    <property type="match status" value="1"/>
</dbReference>